<accession>A0A381N149</accession>
<sequence>MSYLFGQELSSLNYSGFGLDVGESGSGLSYNRTWFKNKKLYFIGELRIFDAKHPDEIIMQDYYTGRAYKFNNINLLLLPLFSGFKYYPFVGKIANNFSPFLSMKFGPILILDGAESGSFKQKWYENVQYHHSWGGFIGLGADVITSNNSILTVRVGYDELPMPQEIDGRKKYSGALVRFGFNWKK</sequence>
<gene>
    <name evidence="1" type="ORF">METZ01_LOCUS1099</name>
</gene>
<evidence type="ECO:0000313" key="1">
    <source>
        <dbReference type="EMBL" id="SUZ48245.1"/>
    </source>
</evidence>
<dbReference type="AlphaFoldDB" id="A0A381N149"/>
<proteinExistence type="predicted"/>
<evidence type="ECO:0008006" key="2">
    <source>
        <dbReference type="Google" id="ProtNLM"/>
    </source>
</evidence>
<protein>
    <recommendedName>
        <fullName evidence="2">Outer membrane protein beta-barrel domain-containing protein</fullName>
    </recommendedName>
</protein>
<name>A0A381N149_9ZZZZ</name>
<reference evidence="1" key="1">
    <citation type="submission" date="2018-05" db="EMBL/GenBank/DDBJ databases">
        <authorList>
            <person name="Lanie J.A."/>
            <person name="Ng W.-L."/>
            <person name="Kazmierczak K.M."/>
            <person name="Andrzejewski T.M."/>
            <person name="Davidsen T.M."/>
            <person name="Wayne K.J."/>
            <person name="Tettelin H."/>
            <person name="Glass J.I."/>
            <person name="Rusch D."/>
            <person name="Podicherti R."/>
            <person name="Tsui H.-C.T."/>
            <person name="Winkler M.E."/>
        </authorList>
    </citation>
    <scope>NUCLEOTIDE SEQUENCE</scope>
</reference>
<dbReference type="EMBL" id="UINC01000058">
    <property type="protein sequence ID" value="SUZ48245.1"/>
    <property type="molecule type" value="Genomic_DNA"/>
</dbReference>
<organism evidence="1">
    <name type="scientific">marine metagenome</name>
    <dbReference type="NCBI Taxonomy" id="408172"/>
    <lineage>
        <taxon>unclassified sequences</taxon>
        <taxon>metagenomes</taxon>
        <taxon>ecological metagenomes</taxon>
    </lineage>
</organism>